<evidence type="ECO:0000259" key="1">
    <source>
        <dbReference type="Pfam" id="PF13657"/>
    </source>
</evidence>
<dbReference type="InterPro" id="IPR017508">
    <property type="entry name" value="HipA_N1"/>
</dbReference>
<evidence type="ECO:0000313" key="2">
    <source>
        <dbReference type="EMBL" id="CCI54626.1"/>
    </source>
</evidence>
<dbReference type="STRING" id="1193518.BN13_790005"/>
<gene>
    <name evidence="2" type="ORF">BN13_790005</name>
</gene>
<feature type="domain" description="HipA N-terminal subdomain 1" evidence="1">
    <location>
        <begin position="29"/>
        <end position="92"/>
    </location>
</feature>
<dbReference type="Pfam" id="PF13657">
    <property type="entry name" value="Couple_hipA"/>
    <property type="match status" value="1"/>
</dbReference>
<evidence type="ECO:0000313" key="3">
    <source>
        <dbReference type="Proteomes" id="UP000035720"/>
    </source>
</evidence>
<keyword evidence="3" id="KW-1185">Reference proteome</keyword>
<dbReference type="Proteomes" id="UP000035720">
    <property type="component" value="Unassembled WGS sequence"/>
</dbReference>
<protein>
    <recommendedName>
        <fullName evidence="1">HipA N-terminal subdomain 1 domain-containing protein</fullName>
    </recommendedName>
</protein>
<dbReference type="AlphaFoldDB" id="A0A077MB97"/>
<accession>A0A077MB97</accession>
<reference evidence="2 3" key="1">
    <citation type="journal article" date="2013" name="ISME J.">
        <title>A metabolic model for members of the genus Tetrasphaera involved in enhanced biological phosphorus removal.</title>
        <authorList>
            <person name="Kristiansen R."/>
            <person name="Nguyen H.T.T."/>
            <person name="Saunders A.M."/>
            <person name="Nielsen J.L."/>
            <person name="Wimmer R."/>
            <person name="Le V.Q."/>
            <person name="McIlroy S.J."/>
            <person name="Petrovski S."/>
            <person name="Seviour R.J."/>
            <person name="Calteau A."/>
            <person name="Nielsen K.L."/>
            <person name="Nielsen P.H."/>
        </authorList>
    </citation>
    <scope>NUCLEOTIDE SEQUENCE [LARGE SCALE GENOMIC DNA]</scope>
    <source>
        <strain evidence="2 3">Ben 74</strain>
    </source>
</reference>
<dbReference type="EMBL" id="CAJC01000193">
    <property type="protein sequence ID" value="CCI54626.1"/>
    <property type="molecule type" value="Genomic_DNA"/>
</dbReference>
<sequence>MSAVDVCVSIGGVDVSAGTLYSHRRRGGSTESATFTYFSDYIANPRAYSLEPGLPLQAGAHQSHLGQRTFGAFADCAPDRWGRTLITRREAAQALAEGREPRSLGEVDYLLGVRDDLRQGALRFRR</sequence>
<comment type="caution">
    <text evidence="2">The sequence shown here is derived from an EMBL/GenBank/DDBJ whole genome shotgun (WGS) entry which is preliminary data.</text>
</comment>
<organism evidence="2 3">
    <name type="scientific">Nostocoides jenkinsii Ben 74</name>
    <dbReference type="NCBI Taxonomy" id="1193518"/>
    <lineage>
        <taxon>Bacteria</taxon>
        <taxon>Bacillati</taxon>
        <taxon>Actinomycetota</taxon>
        <taxon>Actinomycetes</taxon>
        <taxon>Micrococcales</taxon>
        <taxon>Intrasporangiaceae</taxon>
        <taxon>Nostocoides</taxon>
    </lineage>
</organism>
<proteinExistence type="predicted"/>
<dbReference type="OrthoDB" id="3182374at2"/>
<name>A0A077MB97_9MICO</name>